<evidence type="ECO:0000313" key="3">
    <source>
        <dbReference type="EMBL" id="CAF1676661.1"/>
    </source>
</evidence>
<name>A0A816GKY7_9BILA</name>
<evidence type="ECO:0000313" key="2">
    <source>
        <dbReference type="EMBL" id="CAF1586912.1"/>
    </source>
</evidence>
<protein>
    <submittedName>
        <fullName evidence="3">Uncharacterized protein</fullName>
    </submittedName>
</protein>
<comment type="caution">
    <text evidence="3">The sequence shown here is derived from an EMBL/GenBank/DDBJ whole genome shotgun (WGS) entry which is preliminary data.</text>
</comment>
<dbReference type="EMBL" id="CAJNOI010007263">
    <property type="protein sequence ID" value="CAF1586912.1"/>
    <property type="molecule type" value="Genomic_DNA"/>
</dbReference>
<dbReference type="Proteomes" id="UP000663832">
    <property type="component" value="Unassembled WGS sequence"/>
</dbReference>
<keyword evidence="4" id="KW-1185">Reference proteome</keyword>
<evidence type="ECO:0000256" key="1">
    <source>
        <dbReference type="SAM" id="MobiDB-lite"/>
    </source>
</evidence>
<dbReference type="Proteomes" id="UP000663877">
    <property type="component" value="Unassembled WGS sequence"/>
</dbReference>
<dbReference type="EMBL" id="CAJNOM010007695">
    <property type="protein sequence ID" value="CAF1676661.1"/>
    <property type="molecule type" value="Genomic_DNA"/>
</dbReference>
<accession>A0A816GKY7</accession>
<feature type="region of interest" description="Disordered" evidence="1">
    <location>
        <begin position="40"/>
        <end position="86"/>
    </location>
</feature>
<evidence type="ECO:0000313" key="4">
    <source>
        <dbReference type="Proteomes" id="UP000663832"/>
    </source>
</evidence>
<organism evidence="3 4">
    <name type="scientific">Adineta steineri</name>
    <dbReference type="NCBI Taxonomy" id="433720"/>
    <lineage>
        <taxon>Eukaryota</taxon>
        <taxon>Metazoa</taxon>
        <taxon>Spiralia</taxon>
        <taxon>Gnathifera</taxon>
        <taxon>Rotifera</taxon>
        <taxon>Eurotatoria</taxon>
        <taxon>Bdelloidea</taxon>
        <taxon>Adinetida</taxon>
        <taxon>Adinetidae</taxon>
        <taxon>Adineta</taxon>
    </lineage>
</organism>
<reference evidence="3" key="1">
    <citation type="submission" date="2021-02" db="EMBL/GenBank/DDBJ databases">
        <authorList>
            <person name="Nowell W R."/>
        </authorList>
    </citation>
    <scope>NUCLEOTIDE SEQUENCE</scope>
</reference>
<proteinExistence type="predicted"/>
<dbReference type="AlphaFoldDB" id="A0A816GKY7"/>
<sequence length="86" mass="9268">MLSPQDEVSWIEWKKALYDTLVASQQHLTVSEKASKIYGADVSSSTSTSNNSNQQTNNANHHNMTSSGGNLSAMKKNNIAAAALQD</sequence>
<gene>
    <name evidence="2" type="ORF">BJG266_LOCUS49249</name>
    <name evidence="3" type="ORF">QVE165_LOCUS66328</name>
</gene>
<feature type="compositionally biased region" description="Polar residues" evidence="1">
    <location>
        <begin position="59"/>
        <end position="70"/>
    </location>
</feature>
<dbReference type="OrthoDB" id="10406829at2759"/>
<feature type="compositionally biased region" description="Low complexity" evidence="1">
    <location>
        <begin position="43"/>
        <end position="58"/>
    </location>
</feature>